<dbReference type="Gene3D" id="1.10.10.60">
    <property type="entry name" value="Homeodomain-like"/>
    <property type="match status" value="2"/>
</dbReference>
<proteinExistence type="predicted"/>
<evidence type="ECO:0000256" key="2">
    <source>
        <dbReference type="ARBA" id="ARBA00023125"/>
    </source>
</evidence>
<evidence type="ECO:0000313" key="6">
    <source>
        <dbReference type="Proteomes" id="UP001304650"/>
    </source>
</evidence>
<dbReference type="InterPro" id="IPR018060">
    <property type="entry name" value="HTH_AraC"/>
</dbReference>
<dbReference type="RefSeq" id="WP_314797392.1">
    <property type="nucleotide sequence ID" value="NZ_CP130319.1"/>
</dbReference>
<dbReference type="GO" id="GO:0003700">
    <property type="term" value="F:DNA-binding transcription factor activity"/>
    <property type="evidence" value="ECO:0007669"/>
    <property type="project" value="InterPro"/>
</dbReference>
<evidence type="ECO:0000259" key="4">
    <source>
        <dbReference type="PROSITE" id="PS01124"/>
    </source>
</evidence>
<dbReference type="SMART" id="SM00342">
    <property type="entry name" value="HTH_ARAC"/>
    <property type="match status" value="1"/>
</dbReference>
<organism evidence="5 6">
    <name type="scientific">Paenibacillus roseopurpureus</name>
    <dbReference type="NCBI Taxonomy" id="2918901"/>
    <lineage>
        <taxon>Bacteria</taxon>
        <taxon>Bacillati</taxon>
        <taxon>Bacillota</taxon>
        <taxon>Bacilli</taxon>
        <taxon>Bacillales</taxon>
        <taxon>Paenibacillaceae</taxon>
        <taxon>Paenibacillus</taxon>
    </lineage>
</organism>
<dbReference type="PANTHER" id="PTHR43280">
    <property type="entry name" value="ARAC-FAMILY TRANSCRIPTIONAL REGULATOR"/>
    <property type="match status" value="1"/>
</dbReference>
<dbReference type="InterPro" id="IPR009057">
    <property type="entry name" value="Homeodomain-like_sf"/>
</dbReference>
<feature type="domain" description="HTH araC/xylS-type" evidence="4">
    <location>
        <begin position="176"/>
        <end position="274"/>
    </location>
</feature>
<dbReference type="Pfam" id="PF12833">
    <property type="entry name" value="HTH_18"/>
    <property type="match status" value="1"/>
</dbReference>
<keyword evidence="3" id="KW-0804">Transcription</keyword>
<dbReference type="SUPFAM" id="SSF46689">
    <property type="entry name" value="Homeodomain-like"/>
    <property type="match status" value="2"/>
</dbReference>
<dbReference type="Proteomes" id="UP001304650">
    <property type="component" value="Chromosome"/>
</dbReference>
<dbReference type="PANTHER" id="PTHR43280:SF11">
    <property type="entry name" value="RCS-SPECIFIC HTH-TYPE TRANSCRIPTIONAL ACTIVATOR RCLR"/>
    <property type="match status" value="1"/>
</dbReference>
<dbReference type="PROSITE" id="PS01124">
    <property type="entry name" value="HTH_ARAC_FAMILY_2"/>
    <property type="match status" value="1"/>
</dbReference>
<keyword evidence="6" id="KW-1185">Reference proteome</keyword>
<evidence type="ECO:0000313" key="5">
    <source>
        <dbReference type="EMBL" id="WNR43269.1"/>
    </source>
</evidence>
<sequence length="277" mass="32167">MMRVQDMITQRPKLLTHMYWKEKAAFQLPEDTNDYWVLFAVENGSFTYEIQEEIGSATFGDMVLCPPHVNFKREVIHPLTFHVILLQWEDETNQPIQVDKTHLSGKITLSDFNRLSSNYAHLKKWYMHDITLAASLRQHVLTDLWMTVIDEAYSASPDAASPWTPQPGTHKDPLIQQATAIIHEQAALACSMKEIAQTLGLTQVQFTRRFKKSTGMLPIDYLTALRLQKVQHLLLDSDWTLQQIAGHCGYENEFYLSRVFTKRMRMTPSSYRKLHRL</sequence>
<dbReference type="AlphaFoldDB" id="A0AA96LNV1"/>
<dbReference type="GO" id="GO:0043565">
    <property type="term" value="F:sequence-specific DNA binding"/>
    <property type="evidence" value="ECO:0007669"/>
    <property type="project" value="InterPro"/>
</dbReference>
<gene>
    <name evidence="5" type="ORF">MJB10_19445</name>
</gene>
<dbReference type="EMBL" id="CP130319">
    <property type="protein sequence ID" value="WNR43269.1"/>
    <property type="molecule type" value="Genomic_DNA"/>
</dbReference>
<evidence type="ECO:0000256" key="1">
    <source>
        <dbReference type="ARBA" id="ARBA00023015"/>
    </source>
</evidence>
<reference evidence="5" key="1">
    <citation type="submission" date="2022-02" db="EMBL/GenBank/DDBJ databases">
        <title>Paenibacillus sp. MBLB1832 Whole Genome Shotgun Sequencing.</title>
        <authorList>
            <person name="Hwang C.Y."/>
            <person name="Cho E.-S."/>
            <person name="Seo M.-J."/>
        </authorList>
    </citation>
    <scope>NUCLEOTIDE SEQUENCE</scope>
    <source>
        <strain evidence="5">MBLB1832</strain>
    </source>
</reference>
<keyword evidence="1" id="KW-0805">Transcription regulation</keyword>
<dbReference type="KEGG" id="proo:MJB10_19445"/>
<name>A0AA96LNV1_9BACL</name>
<protein>
    <submittedName>
        <fullName evidence="5">AraC family transcriptional regulator</fullName>
    </submittedName>
</protein>
<accession>A0AA96LNV1</accession>
<evidence type="ECO:0000256" key="3">
    <source>
        <dbReference type="ARBA" id="ARBA00023163"/>
    </source>
</evidence>
<keyword evidence="2" id="KW-0238">DNA-binding</keyword>